<dbReference type="RefSeq" id="WP_135246917.1">
    <property type="nucleotide sequence ID" value="NZ_SIHO01000003.1"/>
</dbReference>
<dbReference type="EMBL" id="SIHO01000003">
    <property type="protein sequence ID" value="TFU01413.1"/>
    <property type="molecule type" value="Genomic_DNA"/>
</dbReference>
<protein>
    <recommendedName>
        <fullName evidence="4">DUF560 domain-containing protein</fullName>
    </recommendedName>
</protein>
<sequence length="393" mass="43071">MNTVAAHKPSPAALGVVRVAAAFTIFATACAPVVAAEPAAAPPVAADPAAEHLRRGLELMAKGDYAGAKLEFETVLRLDDLPADLHAQAEVYADAARAYLGGSRWLPSGYALLGVGNYHENDTVAGSGDTNDMFFSARVGGRLNYVMTDANALNFSLDYRHRNYDNASRRDDSDLRWNANFSHGFGDNNLAVGVRGRASYRGNGQTRNDYGVFGTVRFLGDPTDQFNLGVEFRRRNYPQGPLRARSRNILEFTGGWTHTLADGKASFSLAAGGGREFATDNRPDGDSNFFNLSPTFNFTLSDSWGGYVFAWWQTDRYNVERINSEGADGVVGITTRNDDLWEIGGGLTWEFDLGEFGRGWSLNPEILYTEDKSNILALNYSSTELHLTLRKDF</sequence>
<comment type="caution">
    <text evidence="2">The sequence shown here is derived from an EMBL/GenBank/DDBJ whole genome shotgun (WGS) entry which is preliminary data.</text>
</comment>
<reference evidence="2 3" key="1">
    <citation type="submission" date="2019-02" db="EMBL/GenBank/DDBJ databases">
        <title>Polymorphobacter sp. isolated from the lake at the Tibet of China.</title>
        <authorList>
            <person name="Li A."/>
        </authorList>
    </citation>
    <scope>NUCLEOTIDE SEQUENCE [LARGE SCALE GENOMIC DNA]</scope>
    <source>
        <strain evidence="2 3">DJ1R-1</strain>
    </source>
</reference>
<accession>A0A4Y9EKW7</accession>
<proteinExistence type="predicted"/>
<dbReference type="AlphaFoldDB" id="A0A4Y9EKW7"/>
<evidence type="ECO:0008006" key="4">
    <source>
        <dbReference type="Google" id="ProtNLM"/>
    </source>
</evidence>
<feature type="chain" id="PRO_5021453142" description="DUF560 domain-containing protein" evidence="1">
    <location>
        <begin position="36"/>
        <end position="393"/>
    </location>
</feature>
<evidence type="ECO:0000313" key="3">
    <source>
        <dbReference type="Proteomes" id="UP000297737"/>
    </source>
</evidence>
<dbReference type="OrthoDB" id="9815357at2"/>
<evidence type="ECO:0000256" key="1">
    <source>
        <dbReference type="SAM" id="SignalP"/>
    </source>
</evidence>
<evidence type="ECO:0000313" key="2">
    <source>
        <dbReference type="EMBL" id="TFU01413.1"/>
    </source>
</evidence>
<dbReference type="Proteomes" id="UP000297737">
    <property type="component" value="Unassembled WGS sequence"/>
</dbReference>
<organism evidence="2 3">
    <name type="scientific">Glacieibacterium arshaanense</name>
    <dbReference type="NCBI Taxonomy" id="2511025"/>
    <lineage>
        <taxon>Bacteria</taxon>
        <taxon>Pseudomonadati</taxon>
        <taxon>Pseudomonadota</taxon>
        <taxon>Alphaproteobacteria</taxon>
        <taxon>Sphingomonadales</taxon>
        <taxon>Sphingosinicellaceae</taxon>
        <taxon>Glacieibacterium</taxon>
    </lineage>
</organism>
<feature type="signal peptide" evidence="1">
    <location>
        <begin position="1"/>
        <end position="35"/>
    </location>
</feature>
<keyword evidence="3" id="KW-1185">Reference proteome</keyword>
<gene>
    <name evidence="2" type="ORF">EUV02_14110</name>
</gene>
<name>A0A4Y9EKW7_9SPHN</name>
<keyword evidence="1" id="KW-0732">Signal</keyword>